<sequence length="108" mass="12015">MPTRSSSCDLIAEAGINNYYNNNSPALNNIPTETEISNTQSGRFKISVCHSNSPSDFVKLSQMCTKISKFSCDVEVAPPNLEEEFHRSNTVIPNSHNSCIQCDDLIRF</sequence>
<dbReference type="RefSeq" id="XP_001326900.1">
    <property type="nucleotide sequence ID" value="XM_001326865.1"/>
</dbReference>
<dbReference type="VEuPathDB" id="TrichDB:TVAG_460940"/>
<evidence type="ECO:0000313" key="2">
    <source>
        <dbReference type="Proteomes" id="UP000001542"/>
    </source>
</evidence>
<protein>
    <submittedName>
        <fullName evidence="1">Uncharacterized protein</fullName>
    </submittedName>
</protein>
<dbReference type="KEGG" id="tva:4772670"/>
<organism evidence="1 2">
    <name type="scientific">Trichomonas vaginalis (strain ATCC PRA-98 / G3)</name>
    <dbReference type="NCBI Taxonomy" id="412133"/>
    <lineage>
        <taxon>Eukaryota</taxon>
        <taxon>Metamonada</taxon>
        <taxon>Parabasalia</taxon>
        <taxon>Trichomonadida</taxon>
        <taxon>Trichomonadidae</taxon>
        <taxon>Trichomonas</taxon>
    </lineage>
</organism>
<evidence type="ECO:0000313" key="1">
    <source>
        <dbReference type="EMBL" id="EAY14677.1"/>
    </source>
</evidence>
<dbReference type="AlphaFoldDB" id="A2DY68"/>
<dbReference type="EMBL" id="DS113267">
    <property type="protein sequence ID" value="EAY14677.1"/>
    <property type="molecule type" value="Genomic_DNA"/>
</dbReference>
<accession>A2DY68</accession>
<dbReference type="InParanoid" id="A2DY68"/>
<keyword evidence="2" id="KW-1185">Reference proteome</keyword>
<dbReference type="Proteomes" id="UP000001542">
    <property type="component" value="Unassembled WGS sequence"/>
</dbReference>
<gene>
    <name evidence="1" type="ORF">TVAG_460940</name>
</gene>
<dbReference type="VEuPathDB" id="TrichDB:TVAGG3_0644820"/>
<reference evidence="1" key="2">
    <citation type="journal article" date="2007" name="Science">
        <title>Draft genome sequence of the sexually transmitted pathogen Trichomonas vaginalis.</title>
        <authorList>
            <person name="Carlton J.M."/>
            <person name="Hirt R.P."/>
            <person name="Silva J.C."/>
            <person name="Delcher A.L."/>
            <person name="Schatz M."/>
            <person name="Zhao Q."/>
            <person name="Wortman J.R."/>
            <person name="Bidwell S.L."/>
            <person name="Alsmark U.C.M."/>
            <person name="Besteiro S."/>
            <person name="Sicheritz-Ponten T."/>
            <person name="Noel C.J."/>
            <person name="Dacks J.B."/>
            <person name="Foster P.G."/>
            <person name="Simillion C."/>
            <person name="Van de Peer Y."/>
            <person name="Miranda-Saavedra D."/>
            <person name="Barton G.J."/>
            <person name="Westrop G.D."/>
            <person name="Mueller S."/>
            <person name="Dessi D."/>
            <person name="Fiori P.L."/>
            <person name="Ren Q."/>
            <person name="Paulsen I."/>
            <person name="Zhang H."/>
            <person name="Bastida-Corcuera F.D."/>
            <person name="Simoes-Barbosa A."/>
            <person name="Brown M.T."/>
            <person name="Hayes R.D."/>
            <person name="Mukherjee M."/>
            <person name="Okumura C.Y."/>
            <person name="Schneider R."/>
            <person name="Smith A.J."/>
            <person name="Vanacova S."/>
            <person name="Villalvazo M."/>
            <person name="Haas B.J."/>
            <person name="Pertea M."/>
            <person name="Feldblyum T.V."/>
            <person name="Utterback T.R."/>
            <person name="Shu C.L."/>
            <person name="Osoegawa K."/>
            <person name="de Jong P.J."/>
            <person name="Hrdy I."/>
            <person name="Horvathova L."/>
            <person name="Zubacova Z."/>
            <person name="Dolezal P."/>
            <person name="Malik S.B."/>
            <person name="Logsdon J.M. Jr."/>
            <person name="Henze K."/>
            <person name="Gupta A."/>
            <person name="Wang C.C."/>
            <person name="Dunne R.L."/>
            <person name="Upcroft J.A."/>
            <person name="Upcroft P."/>
            <person name="White O."/>
            <person name="Salzberg S.L."/>
            <person name="Tang P."/>
            <person name="Chiu C.-H."/>
            <person name="Lee Y.-S."/>
            <person name="Embley T.M."/>
            <person name="Coombs G.H."/>
            <person name="Mottram J.C."/>
            <person name="Tachezy J."/>
            <person name="Fraser-Liggett C.M."/>
            <person name="Johnson P.J."/>
        </authorList>
    </citation>
    <scope>NUCLEOTIDE SEQUENCE [LARGE SCALE GENOMIC DNA]</scope>
    <source>
        <strain evidence="1">G3</strain>
    </source>
</reference>
<proteinExistence type="predicted"/>
<reference evidence="1" key="1">
    <citation type="submission" date="2006-10" db="EMBL/GenBank/DDBJ databases">
        <authorList>
            <person name="Amadeo P."/>
            <person name="Zhao Q."/>
            <person name="Wortman J."/>
            <person name="Fraser-Liggett C."/>
            <person name="Carlton J."/>
        </authorList>
    </citation>
    <scope>NUCLEOTIDE SEQUENCE</scope>
    <source>
        <strain evidence="1">G3</strain>
    </source>
</reference>
<name>A2DY68_TRIV3</name>